<dbReference type="Proteomes" id="UP000799441">
    <property type="component" value="Unassembled WGS sequence"/>
</dbReference>
<reference evidence="2" key="1">
    <citation type="journal article" date="2020" name="Stud. Mycol.">
        <title>101 Dothideomycetes genomes: a test case for predicting lifestyles and emergence of pathogens.</title>
        <authorList>
            <person name="Haridas S."/>
            <person name="Albert R."/>
            <person name="Binder M."/>
            <person name="Bloem J."/>
            <person name="Labutti K."/>
            <person name="Salamov A."/>
            <person name="Andreopoulos B."/>
            <person name="Baker S."/>
            <person name="Barry K."/>
            <person name="Bills G."/>
            <person name="Bluhm B."/>
            <person name="Cannon C."/>
            <person name="Castanera R."/>
            <person name="Culley D."/>
            <person name="Daum C."/>
            <person name="Ezra D."/>
            <person name="Gonzalez J."/>
            <person name="Henrissat B."/>
            <person name="Kuo A."/>
            <person name="Liang C."/>
            <person name="Lipzen A."/>
            <person name="Lutzoni F."/>
            <person name="Magnuson J."/>
            <person name="Mondo S."/>
            <person name="Nolan M."/>
            <person name="Ohm R."/>
            <person name="Pangilinan J."/>
            <person name="Park H.-J."/>
            <person name="Ramirez L."/>
            <person name="Alfaro M."/>
            <person name="Sun H."/>
            <person name="Tritt A."/>
            <person name="Yoshinaga Y."/>
            <person name="Zwiers L.-H."/>
            <person name="Turgeon B."/>
            <person name="Goodwin S."/>
            <person name="Spatafora J."/>
            <person name="Crous P."/>
            <person name="Grigoriev I."/>
        </authorList>
    </citation>
    <scope>NUCLEOTIDE SEQUENCE</scope>
    <source>
        <strain evidence="2">CBS 116435</strain>
    </source>
</reference>
<evidence type="ECO:0000256" key="1">
    <source>
        <dbReference type="SAM" id="MobiDB-lite"/>
    </source>
</evidence>
<feature type="region of interest" description="Disordered" evidence="1">
    <location>
        <begin position="247"/>
        <end position="294"/>
    </location>
</feature>
<dbReference type="EMBL" id="MU003795">
    <property type="protein sequence ID" value="KAF2720897.1"/>
    <property type="molecule type" value="Genomic_DNA"/>
</dbReference>
<sequence>MPPPQSATIAQAKRSYKERGQPQLTERDQKQLARAVELDRRAWRAKEQEKRKAEAIRKRAEKEKRSREAGERIQIDKQRKYDRFGFASSQAQLGKWFGGNAKPPEQDVAVGDDRVLDATEMFQDDLDDDDLINAAFLSEHGLQQSSSASMPTPTLTVNGLQTASKTAVPIHDSKELDLLGTDFESSTQVAEEIGQQASSAHVASELNNIPINCNTSFGSGDLDLSAEDLEALDPTMTVEAKRELDREIMPPPPVPARAMAKTSPVAAADGHTSSSSSKAHATNSGAVMKPPVTPPCPYDLGFTSSQLESFIDDDIQLTQACPG</sequence>
<feature type="region of interest" description="Disordered" evidence="1">
    <location>
        <begin position="1"/>
        <end position="74"/>
    </location>
</feature>
<dbReference type="OrthoDB" id="3942661at2759"/>
<evidence type="ECO:0000313" key="3">
    <source>
        <dbReference type="Proteomes" id="UP000799441"/>
    </source>
</evidence>
<proteinExistence type="predicted"/>
<keyword evidence="3" id="KW-1185">Reference proteome</keyword>
<name>A0A9P4UM68_9PEZI</name>
<feature type="compositionally biased region" description="Basic and acidic residues" evidence="1">
    <location>
        <begin position="15"/>
        <end position="74"/>
    </location>
</feature>
<accession>A0A9P4UM68</accession>
<gene>
    <name evidence="2" type="ORF">K431DRAFT_85396</name>
</gene>
<organism evidence="2 3">
    <name type="scientific">Polychaeton citri CBS 116435</name>
    <dbReference type="NCBI Taxonomy" id="1314669"/>
    <lineage>
        <taxon>Eukaryota</taxon>
        <taxon>Fungi</taxon>
        <taxon>Dikarya</taxon>
        <taxon>Ascomycota</taxon>
        <taxon>Pezizomycotina</taxon>
        <taxon>Dothideomycetes</taxon>
        <taxon>Dothideomycetidae</taxon>
        <taxon>Capnodiales</taxon>
        <taxon>Capnodiaceae</taxon>
        <taxon>Polychaeton</taxon>
    </lineage>
</organism>
<comment type="caution">
    <text evidence="2">The sequence shown here is derived from an EMBL/GenBank/DDBJ whole genome shotgun (WGS) entry which is preliminary data.</text>
</comment>
<protein>
    <submittedName>
        <fullName evidence="2">Uncharacterized protein</fullName>
    </submittedName>
</protein>
<evidence type="ECO:0000313" key="2">
    <source>
        <dbReference type="EMBL" id="KAF2720897.1"/>
    </source>
</evidence>
<dbReference type="AlphaFoldDB" id="A0A9P4UM68"/>
<feature type="compositionally biased region" description="Low complexity" evidence="1">
    <location>
        <begin position="266"/>
        <end position="285"/>
    </location>
</feature>